<sequence>MFVWAVADRALDLIGLGTVIYWTVKGTLWVSRKIGRA</sequence>
<evidence type="ECO:0000313" key="1">
    <source>
        <dbReference type="EMBL" id="KAB7788076.1"/>
    </source>
</evidence>
<accession>A0A833JCM2</accession>
<protein>
    <submittedName>
        <fullName evidence="1">Uncharacterized protein</fullName>
    </submittedName>
</protein>
<reference evidence="1 2" key="1">
    <citation type="submission" date="2019-10" db="EMBL/GenBank/DDBJ databases">
        <title>Draft Genome Sequence of the Caffeine Degrading Methylotroph Methylorubrum populi PINKEL.</title>
        <authorList>
            <person name="Dawson S.C."/>
            <person name="Zhang X."/>
            <person name="Wright M.E."/>
            <person name="Sharma G."/>
            <person name="Langner J.T."/>
            <person name="Ditty J.L."/>
            <person name="Subuyuj G.A."/>
        </authorList>
    </citation>
    <scope>NUCLEOTIDE SEQUENCE [LARGE SCALE GENOMIC DNA]</scope>
    <source>
        <strain evidence="1 2">Pinkel</strain>
    </source>
</reference>
<evidence type="ECO:0000313" key="2">
    <source>
        <dbReference type="Proteomes" id="UP000469949"/>
    </source>
</evidence>
<proteinExistence type="predicted"/>
<organism evidence="1 2">
    <name type="scientific">Methylorubrum populi</name>
    <dbReference type="NCBI Taxonomy" id="223967"/>
    <lineage>
        <taxon>Bacteria</taxon>
        <taxon>Pseudomonadati</taxon>
        <taxon>Pseudomonadota</taxon>
        <taxon>Alphaproteobacteria</taxon>
        <taxon>Hyphomicrobiales</taxon>
        <taxon>Methylobacteriaceae</taxon>
        <taxon>Methylorubrum</taxon>
    </lineage>
</organism>
<gene>
    <name evidence="1" type="ORF">F8B43_0081</name>
</gene>
<dbReference type="Proteomes" id="UP000469949">
    <property type="component" value="Unassembled WGS sequence"/>
</dbReference>
<dbReference type="EMBL" id="WEKV01000001">
    <property type="protein sequence ID" value="KAB7788076.1"/>
    <property type="molecule type" value="Genomic_DNA"/>
</dbReference>
<comment type="caution">
    <text evidence="1">The sequence shown here is derived from an EMBL/GenBank/DDBJ whole genome shotgun (WGS) entry which is preliminary data.</text>
</comment>
<dbReference type="AlphaFoldDB" id="A0A833JCM2"/>
<name>A0A833JCM2_9HYPH</name>